<sequence>MGLLAILIAMVADPIRIVAVLLCVAFICKTYAPGRRLLVTAVSLAIIAAILQLLIESMHVVPSSAGELVVKTIIGYVATWIIAGIIFGCVKFFSARRQQHR</sequence>
<accession>A0A1G4Q3B1</accession>
<keyword evidence="1" id="KW-1133">Transmembrane helix</keyword>
<feature type="transmembrane region" description="Helical" evidence="1">
    <location>
        <begin position="73"/>
        <end position="93"/>
    </location>
</feature>
<organism evidence="2 3">
    <name type="scientific">Rhizobium mongolense subsp. loessense</name>
    <dbReference type="NCBI Taxonomy" id="158890"/>
    <lineage>
        <taxon>Bacteria</taxon>
        <taxon>Pseudomonadati</taxon>
        <taxon>Pseudomonadota</taxon>
        <taxon>Alphaproteobacteria</taxon>
        <taxon>Hyphomicrobiales</taxon>
        <taxon>Rhizobiaceae</taxon>
        <taxon>Rhizobium/Agrobacterium group</taxon>
        <taxon>Rhizobium</taxon>
    </lineage>
</organism>
<keyword evidence="1" id="KW-0472">Membrane</keyword>
<dbReference type="Proteomes" id="UP000199542">
    <property type="component" value="Unassembled WGS sequence"/>
</dbReference>
<gene>
    <name evidence="2" type="ORF">SAMN02927900_01286</name>
</gene>
<dbReference type="EMBL" id="FMTM01000001">
    <property type="protein sequence ID" value="SCW38992.1"/>
    <property type="molecule type" value="Genomic_DNA"/>
</dbReference>
<feature type="transmembrane region" description="Helical" evidence="1">
    <location>
        <begin position="6"/>
        <end position="28"/>
    </location>
</feature>
<protein>
    <submittedName>
        <fullName evidence="2">Uncharacterized protein</fullName>
    </submittedName>
</protein>
<name>A0A1G4Q3B1_9HYPH</name>
<reference evidence="2 3" key="1">
    <citation type="submission" date="2016-10" db="EMBL/GenBank/DDBJ databases">
        <authorList>
            <person name="de Groot N.N."/>
        </authorList>
    </citation>
    <scope>NUCLEOTIDE SEQUENCE [LARGE SCALE GENOMIC DNA]</scope>
    <source>
        <strain evidence="2 3">CGMCC 1.3401</strain>
    </source>
</reference>
<feature type="transmembrane region" description="Helical" evidence="1">
    <location>
        <begin position="37"/>
        <end position="61"/>
    </location>
</feature>
<keyword evidence="1" id="KW-0812">Transmembrane</keyword>
<dbReference type="AlphaFoldDB" id="A0A1G4Q3B1"/>
<evidence type="ECO:0000256" key="1">
    <source>
        <dbReference type="SAM" id="Phobius"/>
    </source>
</evidence>
<evidence type="ECO:0000313" key="2">
    <source>
        <dbReference type="EMBL" id="SCW38992.1"/>
    </source>
</evidence>
<evidence type="ECO:0000313" key="3">
    <source>
        <dbReference type="Proteomes" id="UP000199542"/>
    </source>
</evidence>
<dbReference type="RefSeq" id="WP_092583994.1">
    <property type="nucleotide sequence ID" value="NZ_FMTM01000001.1"/>
</dbReference>
<proteinExistence type="predicted"/>